<evidence type="ECO:0000256" key="1">
    <source>
        <dbReference type="ARBA" id="ARBA00022490"/>
    </source>
</evidence>
<dbReference type="InterPro" id="IPR016914">
    <property type="entry name" value="TrmL"/>
</dbReference>
<dbReference type="eggNOG" id="ENOG502QQ5S">
    <property type="taxonomic scope" value="Eukaryota"/>
</dbReference>
<dbReference type="OMA" id="MHENTYL"/>
<dbReference type="InterPro" id="IPR029026">
    <property type="entry name" value="tRNA_m1G_MTases_N"/>
</dbReference>
<keyword evidence="1" id="KW-0963">Cytoplasm</keyword>
<evidence type="ECO:0000313" key="8">
    <source>
        <dbReference type="Proteomes" id="UP000008022"/>
    </source>
</evidence>
<dbReference type="InterPro" id="IPR029028">
    <property type="entry name" value="Alpha/beta_knot_MTases"/>
</dbReference>
<dbReference type="HAMAP" id="MF_01885">
    <property type="entry name" value="tRNA_methyltr_TrmL"/>
    <property type="match status" value="1"/>
</dbReference>
<proteinExistence type="inferred from homology"/>
<evidence type="ECO:0000259" key="6">
    <source>
        <dbReference type="Pfam" id="PF00588"/>
    </source>
</evidence>
<dbReference type="InterPro" id="IPR001537">
    <property type="entry name" value="SpoU_MeTrfase"/>
</dbReference>
<dbReference type="PANTHER" id="PTHR42971:SF1">
    <property type="entry name" value="TRNA (CYTIDINE(34)-2'-O)-METHYLTRANSFERASE"/>
    <property type="match status" value="1"/>
</dbReference>
<keyword evidence="5" id="KW-0819">tRNA processing</keyword>
<sequence>MEAAGLRLRALGLCRGNRGAFPAAHGGGGGRLHPRRPRLAGAFCSRAWLNRPVRPRRSSRLTFPPLVFVFAVATTGNGAAAAVGPVGSGAEVARAKRMLHVVLVSPLIPGNTGSIARTCAASAVGLHLVGPLGFKVDDTKLKRAGLDYWPYVVVKIHDSWNEFRDYFMKQDFSYKPGDWLVFGSETKGLPQSALEDCSREGLGGGTIRIPMVETYVRCLNLSVSVGLDNSTMNSSIISRSSRKKRKDYSLPRTFMHENTYLNFSWTISWDSLANSTCSLSSQKSPVPENFEMITV</sequence>
<dbReference type="HOGENOM" id="CLU_090129_0_0_1"/>
<keyword evidence="4" id="KW-0949">S-adenosyl-L-methionine</keyword>
<dbReference type="CDD" id="cd18094">
    <property type="entry name" value="SpoU-like_TrmL"/>
    <property type="match status" value="1"/>
</dbReference>
<dbReference type="AlphaFoldDB" id="A0A0E0QKZ0"/>
<dbReference type="EnsemblPlants" id="ORUFI08G22230.1">
    <property type="protein sequence ID" value="ORUFI08G22230.1"/>
    <property type="gene ID" value="ORUFI08G22230"/>
</dbReference>
<keyword evidence="3" id="KW-0808">Transferase</keyword>
<evidence type="ECO:0000256" key="5">
    <source>
        <dbReference type="ARBA" id="ARBA00022694"/>
    </source>
</evidence>
<feature type="domain" description="tRNA/rRNA methyltransferase SpoU type" evidence="6">
    <location>
        <begin position="99"/>
        <end position="226"/>
    </location>
</feature>
<keyword evidence="2" id="KW-0489">Methyltransferase</keyword>
<dbReference type="Gene3D" id="3.40.1280.10">
    <property type="match status" value="2"/>
</dbReference>
<evidence type="ECO:0000256" key="2">
    <source>
        <dbReference type="ARBA" id="ARBA00022603"/>
    </source>
</evidence>
<evidence type="ECO:0000256" key="4">
    <source>
        <dbReference type="ARBA" id="ARBA00022691"/>
    </source>
</evidence>
<evidence type="ECO:0000256" key="3">
    <source>
        <dbReference type="ARBA" id="ARBA00022679"/>
    </source>
</evidence>
<organism evidence="7 8">
    <name type="scientific">Oryza rufipogon</name>
    <name type="common">Brownbeard rice</name>
    <name type="synonym">Asian wild rice</name>
    <dbReference type="NCBI Taxonomy" id="4529"/>
    <lineage>
        <taxon>Eukaryota</taxon>
        <taxon>Viridiplantae</taxon>
        <taxon>Streptophyta</taxon>
        <taxon>Embryophyta</taxon>
        <taxon>Tracheophyta</taxon>
        <taxon>Spermatophyta</taxon>
        <taxon>Magnoliopsida</taxon>
        <taxon>Liliopsida</taxon>
        <taxon>Poales</taxon>
        <taxon>Poaceae</taxon>
        <taxon>BOP clade</taxon>
        <taxon>Oryzoideae</taxon>
        <taxon>Oryzeae</taxon>
        <taxon>Oryzinae</taxon>
        <taxon>Oryza</taxon>
    </lineage>
</organism>
<dbReference type="Gramene" id="ORUFI08G22230.1">
    <property type="protein sequence ID" value="ORUFI08G22230.1"/>
    <property type="gene ID" value="ORUFI08G22230"/>
</dbReference>
<reference evidence="8" key="1">
    <citation type="submission" date="2013-06" db="EMBL/GenBank/DDBJ databases">
        <authorList>
            <person name="Zhao Q."/>
        </authorList>
    </citation>
    <scope>NUCLEOTIDE SEQUENCE</scope>
    <source>
        <strain evidence="8">cv. W1943</strain>
    </source>
</reference>
<reference evidence="7" key="2">
    <citation type="submission" date="2015-06" db="UniProtKB">
        <authorList>
            <consortium name="EnsemblPlants"/>
        </authorList>
    </citation>
    <scope>IDENTIFICATION</scope>
</reference>
<protein>
    <recommendedName>
        <fullName evidence="6">tRNA/rRNA methyltransferase SpoU type domain-containing protein</fullName>
    </recommendedName>
</protein>
<dbReference type="PANTHER" id="PTHR42971">
    <property type="entry name" value="TRNA (CYTIDINE(34)-2'-O)-METHYLTRANSFERASE"/>
    <property type="match status" value="1"/>
</dbReference>
<dbReference type="Pfam" id="PF00588">
    <property type="entry name" value="SpoU_methylase"/>
    <property type="match status" value="1"/>
</dbReference>
<name>A0A0E0QKZ0_ORYRU</name>
<dbReference type="GO" id="GO:0003723">
    <property type="term" value="F:RNA binding"/>
    <property type="evidence" value="ECO:0007669"/>
    <property type="project" value="InterPro"/>
</dbReference>
<dbReference type="SUPFAM" id="SSF75217">
    <property type="entry name" value="alpha/beta knot"/>
    <property type="match status" value="1"/>
</dbReference>
<dbReference type="GO" id="GO:0002130">
    <property type="term" value="P:wobble position ribose methylation"/>
    <property type="evidence" value="ECO:0007669"/>
    <property type="project" value="TreeGrafter"/>
</dbReference>
<keyword evidence="8" id="KW-1185">Reference proteome</keyword>
<dbReference type="Proteomes" id="UP000008022">
    <property type="component" value="Unassembled WGS sequence"/>
</dbReference>
<accession>A0A0E0QKZ0</accession>
<dbReference type="STRING" id="4529.A0A0E0QKZ0"/>
<dbReference type="GO" id="GO:0008173">
    <property type="term" value="F:RNA methyltransferase activity"/>
    <property type="evidence" value="ECO:0007669"/>
    <property type="project" value="InterPro"/>
</dbReference>
<evidence type="ECO:0000313" key="7">
    <source>
        <dbReference type="EnsemblPlants" id="ORUFI08G22230.1"/>
    </source>
</evidence>